<proteinExistence type="predicted"/>
<organism evidence="2 3">
    <name type="scientific">Rhizophagus irregularis (strain DAOM 197198w)</name>
    <name type="common">Glomus intraradices</name>
    <dbReference type="NCBI Taxonomy" id="1432141"/>
    <lineage>
        <taxon>Eukaryota</taxon>
        <taxon>Fungi</taxon>
        <taxon>Fungi incertae sedis</taxon>
        <taxon>Mucoromycota</taxon>
        <taxon>Glomeromycotina</taxon>
        <taxon>Glomeromycetes</taxon>
        <taxon>Glomerales</taxon>
        <taxon>Glomeraceae</taxon>
        <taxon>Rhizophagus</taxon>
    </lineage>
</organism>
<feature type="region of interest" description="Disordered" evidence="1">
    <location>
        <begin position="150"/>
        <end position="183"/>
    </location>
</feature>
<dbReference type="Proteomes" id="UP000022910">
    <property type="component" value="Unassembled WGS sequence"/>
</dbReference>
<dbReference type="AlphaFoldDB" id="A0A015JY69"/>
<accession>A0A015JY69</accession>
<evidence type="ECO:0000313" key="3">
    <source>
        <dbReference type="Proteomes" id="UP000022910"/>
    </source>
</evidence>
<reference evidence="2 3" key="1">
    <citation type="submission" date="2014-02" db="EMBL/GenBank/DDBJ databases">
        <title>Single nucleus genome sequencing reveals high similarity among nuclei of an endomycorrhizal fungus.</title>
        <authorList>
            <person name="Lin K."/>
            <person name="Geurts R."/>
            <person name="Zhang Z."/>
            <person name="Limpens E."/>
            <person name="Saunders D.G."/>
            <person name="Mu D."/>
            <person name="Pang E."/>
            <person name="Cao H."/>
            <person name="Cha H."/>
            <person name="Lin T."/>
            <person name="Zhou Q."/>
            <person name="Shang Y."/>
            <person name="Li Y."/>
            <person name="Ivanov S."/>
            <person name="Sharma T."/>
            <person name="Velzen R.V."/>
            <person name="Ruijter N.D."/>
            <person name="Aanen D.K."/>
            <person name="Win J."/>
            <person name="Kamoun S."/>
            <person name="Bisseling T."/>
            <person name="Huang S."/>
        </authorList>
    </citation>
    <scope>NUCLEOTIDE SEQUENCE [LARGE SCALE GENOMIC DNA]</scope>
    <source>
        <strain evidence="3">DAOM197198w</strain>
    </source>
</reference>
<dbReference type="EMBL" id="JEMT01015650">
    <property type="protein sequence ID" value="EXX72295.1"/>
    <property type="molecule type" value="Genomic_DNA"/>
</dbReference>
<sequence>MMWRDCLWLFTNIFLYPYILYSPQFHIMDYVKLLEEILASGYINVIRFFKRAEFTFSQKKDAEKALFKSLKIIESKGGIHAVTAKRLLCNFDNFINTLSAQQYWSSLNVRAEKIATNTAQIILQEKEEQNACQIRSNMLDQNIQLLERKRKDTDDFEEERATKKQDVDMPPFDDKSEADPNDELDFDNNEVFSIEPNIVLTDNNNDDHMVFLNHEEYSEEEISTDKTLDDSSTKWILSSGRDVNEILSKYREKIPRAKAYLYPAYFGILDLSGEDIEVKSLFTDDEWNEMIRDFNNNVNLSDLGDEQERPFYELMDQIAEVLKKKPSDLITGIESCVIKDNIKVNAIRRFIQTYAYSLQRLQLPMSEAAFGSNFTNMTTKGILTFDQTYHYEEGEIQGLASSVITNLKTKPTDRSLIGQKVDFRISKEQFEMLIGLRSGGLPPAAKGKKWMDKVDLAVSLRDVLINEGIENNGIEPNKFHKLFTLGVHTYNYNYNIYGLDWKSKGVWRLGLLQKIKLPTSIDCLPVIEKLIISLLRVEETLHHIRKIHHEILIDKAKLYRARRTSSCAMDYSVCEHGRITRTRRVKE</sequence>
<feature type="compositionally biased region" description="Basic and acidic residues" evidence="1">
    <location>
        <begin position="150"/>
        <end position="178"/>
    </location>
</feature>
<name>A0A015JY69_RHIIW</name>
<keyword evidence="3" id="KW-1185">Reference proteome</keyword>
<dbReference type="OrthoDB" id="2322670at2759"/>
<evidence type="ECO:0000256" key="1">
    <source>
        <dbReference type="SAM" id="MobiDB-lite"/>
    </source>
</evidence>
<comment type="caution">
    <text evidence="2">The sequence shown here is derived from an EMBL/GenBank/DDBJ whole genome shotgun (WGS) entry which is preliminary data.</text>
</comment>
<gene>
    <name evidence="2" type="ORF">RirG_070630</name>
</gene>
<evidence type="ECO:0000313" key="2">
    <source>
        <dbReference type="EMBL" id="EXX72295.1"/>
    </source>
</evidence>
<dbReference type="HOGENOM" id="CLU_033092_0_0_1"/>
<protein>
    <submittedName>
        <fullName evidence="2">Uncharacterized protein</fullName>
    </submittedName>
</protein>